<name>I2GFK9_9BACT</name>
<dbReference type="Proteomes" id="UP000009309">
    <property type="component" value="Unassembled WGS sequence"/>
</dbReference>
<organism evidence="2 3">
    <name type="scientific">Fibrisoma limi BUZ 3</name>
    <dbReference type="NCBI Taxonomy" id="1185876"/>
    <lineage>
        <taxon>Bacteria</taxon>
        <taxon>Pseudomonadati</taxon>
        <taxon>Bacteroidota</taxon>
        <taxon>Cytophagia</taxon>
        <taxon>Cytophagales</taxon>
        <taxon>Spirosomataceae</taxon>
        <taxon>Fibrisoma</taxon>
    </lineage>
</organism>
<accession>I2GFK9</accession>
<protein>
    <recommendedName>
        <fullName evidence="4">SusD/RagB family nutrient-binding outer membrane lipoprotein</fullName>
    </recommendedName>
</protein>
<dbReference type="InterPro" id="IPR011990">
    <property type="entry name" value="TPR-like_helical_dom_sf"/>
</dbReference>
<proteinExistence type="predicted"/>
<keyword evidence="3" id="KW-1185">Reference proteome</keyword>
<dbReference type="PROSITE" id="PS51257">
    <property type="entry name" value="PROKAR_LIPOPROTEIN"/>
    <property type="match status" value="1"/>
</dbReference>
<keyword evidence="1" id="KW-0732">Signal</keyword>
<gene>
    <name evidence="2" type="ORF">BN8_01702</name>
</gene>
<dbReference type="AlphaFoldDB" id="I2GFK9"/>
<dbReference type="SUPFAM" id="SSF48452">
    <property type="entry name" value="TPR-like"/>
    <property type="match status" value="1"/>
</dbReference>
<dbReference type="Gene3D" id="1.25.40.390">
    <property type="match status" value="1"/>
</dbReference>
<dbReference type="eggNOG" id="COG0521">
    <property type="taxonomic scope" value="Bacteria"/>
</dbReference>
<dbReference type="EMBL" id="CAIT01000005">
    <property type="protein sequence ID" value="CCH52684.1"/>
    <property type="molecule type" value="Genomic_DNA"/>
</dbReference>
<dbReference type="OrthoDB" id="622163at2"/>
<dbReference type="STRING" id="1185876.BN8_01702"/>
<reference evidence="2 3" key="1">
    <citation type="journal article" date="2012" name="J. Bacteriol.">
        <title>Genome Sequence of the Filamentous Bacterium Fibrisoma limi BUZ 3T.</title>
        <authorList>
            <person name="Filippini M."/>
            <person name="Qi W."/>
            <person name="Jaenicke S."/>
            <person name="Goesmann A."/>
            <person name="Smits T.H."/>
            <person name="Bagheri H.C."/>
        </authorList>
    </citation>
    <scope>NUCLEOTIDE SEQUENCE [LARGE SCALE GENOMIC DNA]</scope>
    <source>
        <strain evidence="3">BUZ 3T</strain>
    </source>
</reference>
<evidence type="ECO:0008006" key="4">
    <source>
        <dbReference type="Google" id="ProtNLM"/>
    </source>
</evidence>
<evidence type="ECO:0000313" key="2">
    <source>
        <dbReference type="EMBL" id="CCH52684.1"/>
    </source>
</evidence>
<comment type="caution">
    <text evidence="2">The sequence shown here is derived from an EMBL/GenBank/DDBJ whole genome shotgun (WGS) entry which is preliminary data.</text>
</comment>
<evidence type="ECO:0000313" key="3">
    <source>
        <dbReference type="Proteomes" id="UP000009309"/>
    </source>
</evidence>
<feature type="chain" id="PRO_5003659487" description="SusD/RagB family nutrient-binding outer membrane lipoprotein" evidence="1">
    <location>
        <begin position="23"/>
        <end position="482"/>
    </location>
</feature>
<dbReference type="RefSeq" id="WP_009281268.1">
    <property type="nucleotide sequence ID" value="NZ_CAIT01000005.1"/>
</dbReference>
<evidence type="ECO:0000256" key="1">
    <source>
        <dbReference type="SAM" id="SignalP"/>
    </source>
</evidence>
<dbReference type="Pfam" id="PF12771">
    <property type="entry name" value="SusD-like_2"/>
    <property type="match status" value="1"/>
</dbReference>
<dbReference type="InterPro" id="IPR041662">
    <property type="entry name" value="SusD-like_2"/>
</dbReference>
<feature type="signal peptide" evidence="1">
    <location>
        <begin position="1"/>
        <end position="22"/>
    </location>
</feature>
<sequence length="482" mass="53001">MRRIYKSLYIALLSLTFGSCESIVDNLNTDPNNPTDAPANLLLTGTQLANMAVQEGMASRLGTIWSGYLTGADRQWRDYFLYNVSAGVYDTDWNTVFRGTHANALIGIAKATELGNRKMLGIIKVVQANSLATATELWGDIPFSEAGRIEEFANPKFESQKDVYAKLLALLDEAIADFDSGIGTVGAEDIHFGGEATRWKQVAYTLKARLLTDLKQYDAAYTAAQNGISAYANSLYGPHGTTTNINENHFYSFLTAQRTGDIYAVGAYNVGLLNPASTATYRGNVKTNETARFRFYYREAGVNTPGKIEPNTASTATASGFFARDARFPMVTYQENILTLAEMALRSGKGFAVALENLNKYRSFLNAGGYLSASYQVAGTFKYEPYVAADFAAGGLENPDGISADNALLREILQERYVSFYGQHLGWNEERRTRREAVGVKIQPNSGTQLPNRFIYSQNELNSNPNSPKPVPSTFDAMAIYQ</sequence>